<reference evidence="2 3" key="1">
    <citation type="submission" date="2020-07" db="EMBL/GenBank/DDBJ databases">
        <title>Exploring microbial biodiversity for novel pathways involved in the catabolism of aromatic compounds derived from lignin.</title>
        <authorList>
            <person name="Elkins J."/>
        </authorList>
    </citation>
    <scope>NUCLEOTIDE SEQUENCE [LARGE SCALE GENOMIC DNA]</scope>
    <source>
        <strain evidence="2 3">H2C3B</strain>
    </source>
</reference>
<dbReference type="InterPro" id="IPR018060">
    <property type="entry name" value="HTH_AraC"/>
</dbReference>
<sequence>MTLDLLPQQACCPDPFARATRLSRASDTAHGRIHLAPAVLQGAIVAVITRDTRGLALNDAQRLTHFPASPLMSLSAFQDMNGGLVERTADAPRWQPFSASVMLSGSQSQPAVSWSPAGGRGCMICFTADTARSLFGLDPAAVQDRCVPAQTVLGELWQPLLQALLDAPDDAATLAVLQQHLAAHWQALQGRASAMPSLRQIGRHWVERLGLQAHEWRNTHSARQVERRIKAHSGRSLREWQLLVKTEGVFFNARDRYDAGESVDWAALAFDEGFADQAHLSRTAKRITGFSPGEFAQRFAEDESFWLYRLWV</sequence>
<dbReference type="GO" id="GO:0003700">
    <property type="term" value="F:DNA-binding transcription factor activity"/>
    <property type="evidence" value="ECO:0007669"/>
    <property type="project" value="InterPro"/>
</dbReference>
<protein>
    <submittedName>
        <fullName evidence="2">AraC-like DNA-binding protein</fullName>
    </submittedName>
</protein>
<evidence type="ECO:0000259" key="1">
    <source>
        <dbReference type="PROSITE" id="PS01124"/>
    </source>
</evidence>
<comment type="caution">
    <text evidence="2">The sequence shown here is derived from an EMBL/GenBank/DDBJ whole genome shotgun (WGS) entry which is preliminary data.</text>
</comment>
<dbReference type="PROSITE" id="PS01124">
    <property type="entry name" value="HTH_ARAC_FAMILY_2"/>
    <property type="match status" value="1"/>
</dbReference>
<evidence type="ECO:0000313" key="3">
    <source>
        <dbReference type="Proteomes" id="UP000572540"/>
    </source>
</evidence>
<evidence type="ECO:0000313" key="2">
    <source>
        <dbReference type="EMBL" id="NYH16625.1"/>
    </source>
</evidence>
<feature type="domain" description="HTH araC/xylS-type" evidence="1">
    <location>
        <begin position="221"/>
        <end position="298"/>
    </location>
</feature>
<dbReference type="Gene3D" id="1.10.10.60">
    <property type="entry name" value="Homeodomain-like"/>
    <property type="match status" value="1"/>
</dbReference>
<gene>
    <name evidence="2" type="ORF">GGD41_003853</name>
</gene>
<keyword evidence="2" id="KW-0238">DNA-binding</keyword>
<dbReference type="Proteomes" id="UP000572540">
    <property type="component" value="Unassembled WGS sequence"/>
</dbReference>
<accession>A0A7Z0B1I7</accession>
<organism evidence="2 3">
    <name type="scientific">Paraburkholderia bryophila</name>
    <dbReference type="NCBI Taxonomy" id="420952"/>
    <lineage>
        <taxon>Bacteria</taxon>
        <taxon>Pseudomonadati</taxon>
        <taxon>Pseudomonadota</taxon>
        <taxon>Betaproteobacteria</taxon>
        <taxon>Burkholderiales</taxon>
        <taxon>Burkholderiaceae</taxon>
        <taxon>Paraburkholderia</taxon>
    </lineage>
</organism>
<dbReference type="GO" id="GO:0043565">
    <property type="term" value="F:sequence-specific DNA binding"/>
    <property type="evidence" value="ECO:0007669"/>
    <property type="project" value="InterPro"/>
</dbReference>
<dbReference type="EMBL" id="JACCAU010000001">
    <property type="protein sequence ID" value="NYH16625.1"/>
    <property type="molecule type" value="Genomic_DNA"/>
</dbReference>
<dbReference type="AlphaFoldDB" id="A0A7Z0B1I7"/>
<dbReference type="RefSeq" id="WP_179712984.1">
    <property type="nucleotide sequence ID" value="NZ_JACCAU010000001.1"/>
</dbReference>
<name>A0A7Z0B1I7_9BURK</name>
<proteinExistence type="predicted"/>